<sequence>MANSFSKIKFTLEGGLAIWLLNETGGNSVKGEVVEVSTTVDEAVKQALADSDAPMGITYTAGIAEHAGMWIVIIGIVEILADAGGFARHNRLITSSTAGRADVWDVGGAVATHFQEIGHAIGTAAANGLGLAVLHWN</sequence>
<dbReference type="AlphaFoldDB" id="A0A0F8YWY0"/>
<dbReference type="EMBL" id="LAZR01063910">
    <property type="protein sequence ID" value="KKK58574.1"/>
    <property type="molecule type" value="Genomic_DNA"/>
</dbReference>
<name>A0A0F8YWY0_9ZZZZ</name>
<organism evidence="1">
    <name type="scientific">marine sediment metagenome</name>
    <dbReference type="NCBI Taxonomy" id="412755"/>
    <lineage>
        <taxon>unclassified sequences</taxon>
        <taxon>metagenomes</taxon>
        <taxon>ecological metagenomes</taxon>
    </lineage>
</organism>
<gene>
    <name evidence="1" type="ORF">LCGC14_3043050</name>
</gene>
<reference evidence="1" key="1">
    <citation type="journal article" date="2015" name="Nature">
        <title>Complex archaea that bridge the gap between prokaryotes and eukaryotes.</title>
        <authorList>
            <person name="Spang A."/>
            <person name="Saw J.H."/>
            <person name="Jorgensen S.L."/>
            <person name="Zaremba-Niedzwiedzka K."/>
            <person name="Martijn J."/>
            <person name="Lind A.E."/>
            <person name="van Eijk R."/>
            <person name="Schleper C."/>
            <person name="Guy L."/>
            <person name="Ettema T.J."/>
        </authorList>
    </citation>
    <scope>NUCLEOTIDE SEQUENCE</scope>
</reference>
<evidence type="ECO:0000313" key="1">
    <source>
        <dbReference type="EMBL" id="KKK58574.1"/>
    </source>
</evidence>
<protein>
    <submittedName>
        <fullName evidence="1">Uncharacterized protein</fullName>
    </submittedName>
</protein>
<comment type="caution">
    <text evidence="1">The sequence shown here is derived from an EMBL/GenBank/DDBJ whole genome shotgun (WGS) entry which is preliminary data.</text>
</comment>
<proteinExistence type="predicted"/>
<accession>A0A0F8YWY0</accession>